<dbReference type="PANTHER" id="PTHR31181">
    <property type="entry name" value="EGG CELL-SECRETED PROTEIN 1.4"/>
    <property type="match status" value="1"/>
</dbReference>
<accession>A0AAD8HVA8</accession>
<dbReference type="EMBL" id="JAUIZM010000007">
    <property type="protein sequence ID" value="KAK1372760.1"/>
    <property type="molecule type" value="Genomic_DNA"/>
</dbReference>
<feature type="signal peptide" evidence="3">
    <location>
        <begin position="1"/>
        <end position="25"/>
    </location>
</feature>
<dbReference type="InterPro" id="IPR008502">
    <property type="entry name" value="Prolamin-like"/>
</dbReference>
<evidence type="ECO:0000313" key="5">
    <source>
        <dbReference type="EMBL" id="KAK1372760.1"/>
    </source>
</evidence>
<keyword evidence="1 3" id="KW-0732">Signal</keyword>
<gene>
    <name evidence="5" type="ORF">POM88_028953</name>
</gene>
<evidence type="ECO:0000259" key="4">
    <source>
        <dbReference type="Pfam" id="PF05617"/>
    </source>
</evidence>
<dbReference type="GO" id="GO:0031982">
    <property type="term" value="C:vesicle"/>
    <property type="evidence" value="ECO:0007669"/>
    <property type="project" value="TreeGrafter"/>
</dbReference>
<feature type="domain" description="Prolamin-like" evidence="4">
    <location>
        <begin position="31"/>
        <end position="92"/>
    </location>
</feature>
<reference evidence="5" key="1">
    <citation type="submission" date="2023-02" db="EMBL/GenBank/DDBJ databases">
        <title>Genome of toxic invasive species Heracleum sosnowskyi carries increased number of genes despite the absence of recent whole-genome duplications.</title>
        <authorList>
            <person name="Schelkunov M."/>
            <person name="Shtratnikova V."/>
            <person name="Makarenko M."/>
            <person name="Klepikova A."/>
            <person name="Omelchenko D."/>
            <person name="Novikova G."/>
            <person name="Obukhova E."/>
            <person name="Bogdanov V."/>
            <person name="Penin A."/>
            <person name="Logacheva M."/>
        </authorList>
    </citation>
    <scope>NUCLEOTIDE SEQUENCE</scope>
    <source>
        <strain evidence="5">Hsosn_3</strain>
        <tissue evidence="5">Leaf</tissue>
    </source>
</reference>
<protein>
    <recommendedName>
        <fullName evidence="4">Prolamin-like domain-containing protein</fullName>
    </recommendedName>
</protein>
<dbReference type="GO" id="GO:2000008">
    <property type="term" value="P:regulation of protein localization to cell surface"/>
    <property type="evidence" value="ECO:0007669"/>
    <property type="project" value="TreeGrafter"/>
</dbReference>
<dbReference type="GO" id="GO:0009567">
    <property type="term" value="P:double fertilization forming a zygote and endosperm"/>
    <property type="evidence" value="ECO:0007669"/>
    <property type="project" value="TreeGrafter"/>
</dbReference>
<evidence type="ECO:0000256" key="3">
    <source>
        <dbReference type="SAM" id="SignalP"/>
    </source>
</evidence>
<feature type="chain" id="PRO_5042274268" description="Prolamin-like domain-containing protein" evidence="3">
    <location>
        <begin position="26"/>
        <end position="123"/>
    </location>
</feature>
<reference evidence="5" key="2">
    <citation type="submission" date="2023-05" db="EMBL/GenBank/DDBJ databases">
        <authorList>
            <person name="Schelkunov M.I."/>
        </authorList>
    </citation>
    <scope>NUCLEOTIDE SEQUENCE</scope>
    <source>
        <strain evidence="5">Hsosn_3</strain>
        <tissue evidence="5">Leaf</tissue>
    </source>
</reference>
<evidence type="ECO:0000256" key="1">
    <source>
        <dbReference type="ARBA" id="ARBA00022729"/>
    </source>
</evidence>
<dbReference type="GO" id="GO:0080155">
    <property type="term" value="P:regulation of double fertilization forming a zygote and endosperm"/>
    <property type="evidence" value="ECO:0007669"/>
    <property type="project" value="TreeGrafter"/>
</dbReference>
<keyword evidence="6" id="KW-1185">Reference proteome</keyword>
<evidence type="ECO:0000256" key="2">
    <source>
        <dbReference type="SAM" id="MobiDB-lite"/>
    </source>
</evidence>
<organism evidence="5 6">
    <name type="scientific">Heracleum sosnowskyi</name>
    <dbReference type="NCBI Taxonomy" id="360622"/>
    <lineage>
        <taxon>Eukaryota</taxon>
        <taxon>Viridiplantae</taxon>
        <taxon>Streptophyta</taxon>
        <taxon>Embryophyta</taxon>
        <taxon>Tracheophyta</taxon>
        <taxon>Spermatophyta</taxon>
        <taxon>Magnoliopsida</taxon>
        <taxon>eudicotyledons</taxon>
        <taxon>Gunneridae</taxon>
        <taxon>Pentapetalae</taxon>
        <taxon>asterids</taxon>
        <taxon>campanulids</taxon>
        <taxon>Apiales</taxon>
        <taxon>Apiaceae</taxon>
        <taxon>Apioideae</taxon>
        <taxon>apioid superclade</taxon>
        <taxon>Tordylieae</taxon>
        <taxon>Tordyliinae</taxon>
        <taxon>Heracleum</taxon>
    </lineage>
</organism>
<dbReference type="PANTHER" id="PTHR31181:SF67">
    <property type="entry name" value="PROLAMIN-LIKE PROTEIN (DUF1278)"/>
    <property type="match status" value="1"/>
</dbReference>
<sequence length="123" mass="13465">MSINIRFVLSLVIICVLVVTPKTQGASVFNKCFSTINDIPGCFQEVLSSFFSIQIKIGSDCCKALIDIEDNCWSKAFPYITPSYPALLRTFCKSPPPHQKQSSSSDAQYLASPPAPPRKDASS</sequence>
<evidence type="ECO:0000313" key="6">
    <source>
        <dbReference type="Proteomes" id="UP001237642"/>
    </source>
</evidence>
<proteinExistence type="predicted"/>
<comment type="caution">
    <text evidence="5">The sequence shown here is derived from an EMBL/GenBank/DDBJ whole genome shotgun (WGS) entry which is preliminary data.</text>
</comment>
<dbReference type="Pfam" id="PF05617">
    <property type="entry name" value="Prolamin_like"/>
    <property type="match status" value="1"/>
</dbReference>
<feature type="region of interest" description="Disordered" evidence="2">
    <location>
        <begin position="94"/>
        <end position="123"/>
    </location>
</feature>
<dbReference type="AlphaFoldDB" id="A0AAD8HVA8"/>
<name>A0AAD8HVA8_9APIA</name>
<dbReference type="Proteomes" id="UP001237642">
    <property type="component" value="Unassembled WGS sequence"/>
</dbReference>
<dbReference type="GO" id="GO:0005576">
    <property type="term" value="C:extracellular region"/>
    <property type="evidence" value="ECO:0007669"/>
    <property type="project" value="TreeGrafter"/>
</dbReference>